<dbReference type="Pfam" id="PF00392">
    <property type="entry name" value="GntR"/>
    <property type="match status" value="1"/>
</dbReference>
<evidence type="ECO:0000259" key="4">
    <source>
        <dbReference type="PROSITE" id="PS50949"/>
    </source>
</evidence>
<dbReference type="CDD" id="cd00609">
    <property type="entry name" value="AAT_like"/>
    <property type="match status" value="1"/>
</dbReference>
<keyword evidence="1" id="KW-0805">Transcription regulation</keyword>
<comment type="caution">
    <text evidence="5">The sequence shown here is derived from an EMBL/GenBank/DDBJ whole genome shotgun (WGS) entry which is preliminary data.</text>
</comment>
<keyword evidence="5" id="KW-0032">Aminotransferase</keyword>
<keyword evidence="2" id="KW-0238">DNA-binding</keyword>
<dbReference type="GO" id="GO:0003677">
    <property type="term" value="F:DNA binding"/>
    <property type="evidence" value="ECO:0007669"/>
    <property type="project" value="UniProtKB-KW"/>
</dbReference>
<dbReference type="InterPro" id="IPR051446">
    <property type="entry name" value="HTH_trans_reg/aminotransferase"/>
</dbReference>
<dbReference type="CDD" id="cd07377">
    <property type="entry name" value="WHTH_GntR"/>
    <property type="match status" value="1"/>
</dbReference>
<protein>
    <submittedName>
        <fullName evidence="5">PLP-dependent aminotransferase family protein</fullName>
    </submittedName>
</protein>
<dbReference type="GO" id="GO:0030170">
    <property type="term" value="F:pyridoxal phosphate binding"/>
    <property type="evidence" value="ECO:0007669"/>
    <property type="project" value="InterPro"/>
</dbReference>
<sequence length="468" mass="54313">MFLLNEKATTPLYTQLYRQIKTKICRGHFKPGTKLPSSRKLANDLQISRNTVELAYDQLHSEGYIFTKPKSGYYIENIDFTFFPSIPSNSYGENICEEKDYTNIKYDFQYGNLDSSQLPISKWQKITNRCFREYKNELAKYNNIYGELGLRKEILKYLNDYRGVKCSVDQIVVCSGTHYCLNTIAQLIKEDVSTVAMEDPGFFLARDTFKNYNFKVSPVTLDAYGLKVNQLSSTKANAVYVTPSHQFPTGIIMPISRRIELIEWANNSDSIIIEDDYSCHLRYNVKAIQSLQSLSKERVAYIGSFSKYLFPSIRVSYMVLPEKLMNRFSKMFYRYPSSVPFITQKTLQLFMEEGFWESYIRKTIRFQKKKHDTLVQALNKEFGDTITILGKNAGLHLIIHVKWPMKEEELIDKAYKAGVRVYPTSEMWSYRKNLDCGAVLMGFGAIPLEHIPIAVKLLKESWLDNKQT</sequence>
<name>A0A949TV41_9CLOT</name>
<proteinExistence type="predicted"/>
<evidence type="ECO:0000256" key="1">
    <source>
        <dbReference type="ARBA" id="ARBA00023015"/>
    </source>
</evidence>
<evidence type="ECO:0000313" key="6">
    <source>
        <dbReference type="Proteomes" id="UP000694308"/>
    </source>
</evidence>
<dbReference type="PANTHER" id="PTHR46577">
    <property type="entry name" value="HTH-TYPE TRANSCRIPTIONAL REGULATORY PROTEIN GABR"/>
    <property type="match status" value="1"/>
</dbReference>
<dbReference type="PANTHER" id="PTHR46577:SF1">
    <property type="entry name" value="HTH-TYPE TRANSCRIPTIONAL REGULATORY PROTEIN GABR"/>
    <property type="match status" value="1"/>
</dbReference>
<evidence type="ECO:0000256" key="2">
    <source>
        <dbReference type="ARBA" id="ARBA00023125"/>
    </source>
</evidence>
<dbReference type="InterPro" id="IPR004839">
    <property type="entry name" value="Aminotransferase_I/II_large"/>
</dbReference>
<accession>A0A949TV41</accession>
<organism evidence="5 6">
    <name type="scientific">Clostridium thailandense</name>
    <dbReference type="NCBI Taxonomy" id="2794346"/>
    <lineage>
        <taxon>Bacteria</taxon>
        <taxon>Bacillati</taxon>
        <taxon>Bacillota</taxon>
        <taxon>Clostridia</taxon>
        <taxon>Eubacteriales</taxon>
        <taxon>Clostridiaceae</taxon>
        <taxon>Clostridium</taxon>
    </lineage>
</organism>
<dbReference type="Pfam" id="PF00155">
    <property type="entry name" value="Aminotran_1_2"/>
    <property type="match status" value="1"/>
</dbReference>
<dbReference type="RefSeq" id="WP_218320012.1">
    <property type="nucleotide sequence ID" value="NZ_JAEEGC010000036.1"/>
</dbReference>
<dbReference type="Proteomes" id="UP000694308">
    <property type="component" value="Unassembled WGS sequence"/>
</dbReference>
<evidence type="ECO:0000313" key="5">
    <source>
        <dbReference type="EMBL" id="MBV7272978.1"/>
    </source>
</evidence>
<dbReference type="GO" id="GO:0008483">
    <property type="term" value="F:transaminase activity"/>
    <property type="evidence" value="ECO:0007669"/>
    <property type="project" value="UniProtKB-KW"/>
</dbReference>
<reference evidence="5" key="1">
    <citation type="submission" date="2020-12" db="EMBL/GenBank/DDBJ databases">
        <title>Clostridium thailandense sp. nov., a novel acetogenic bacterium isolated from peat land soil in Thailand.</title>
        <authorList>
            <person name="Chaikitkaew S."/>
            <person name="Birkeland N.K."/>
        </authorList>
    </citation>
    <scope>NUCLEOTIDE SEQUENCE</scope>
    <source>
        <strain evidence="5">PL3</strain>
    </source>
</reference>
<evidence type="ECO:0000256" key="3">
    <source>
        <dbReference type="ARBA" id="ARBA00023163"/>
    </source>
</evidence>
<dbReference type="PROSITE" id="PS50949">
    <property type="entry name" value="HTH_GNTR"/>
    <property type="match status" value="1"/>
</dbReference>
<dbReference type="GO" id="GO:0003700">
    <property type="term" value="F:DNA-binding transcription factor activity"/>
    <property type="evidence" value="ECO:0007669"/>
    <property type="project" value="InterPro"/>
</dbReference>
<dbReference type="EMBL" id="JAEEGC010000036">
    <property type="protein sequence ID" value="MBV7272978.1"/>
    <property type="molecule type" value="Genomic_DNA"/>
</dbReference>
<dbReference type="SMART" id="SM00345">
    <property type="entry name" value="HTH_GNTR"/>
    <property type="match status" value="1"/>
</dbReference>
<keyword evidence="3" id="KW-0804">Transcription</keyword>
<keyword evidence="6" id="KW-1185">Reference proteome</keyword>
<feature type="domain" description="HTH gntR-type" evidence="4">
    <location>
        <begin position="10"/>
        <end position="78"/>
    </location>
</feature>
<gene>
    <name evidence="5" type="ORF">I6U48_08635</name>
</gene>
<dbReference type="AlphaFoldDB" id="A0A949TV41"/>
<dbReference type="InterPro" id="IPR000524">
    <property type="entry name" value="Tscrpt_reg_HTH_GntR"/>
</dbReference>
<keyword evidence="5" id="KW-0808">Transferase</keyword>